<evidence type="ECO:0000313" key="1">
    <source>
        <dbReference type="EMBL" id="MTK21706.1"/>
    </source>
</evidence>
<name>A0A9X5APN2_9FIRM</name>
<evidence type="ECO:0000313" key="2">
    <source>
        <dbReference type="Proteomes" id="UP000487649"/>
    </source>
</evidence>
<sequence length="117" mass="13933">MLKELNQIKNQRYGYVRVKLLIDYWEHLSQIKSVEVGTIIYKGQQLEYGMLAKGWNHHGTYIQLLYILNSPKDEYHFLIGNVKGPVEEYEDYRLKIDDVVPMNESLIEYIIDLNRLL</sequence>
<protein>
    <submittedName>
        <fullName evidence="1">Uncharacterized protein</fullName>
    </submittedName>
</protein>
<dbReference type="EMBL" id="WMQE01000021">
    <property type="protein sequence ID" value="MTK21706.1"/>
    <property type="molecule type" value="Genomic_DNA"/>
</dbReference>
<organism evidence="1 2">
    <name type="scientific">Turicibacter sanguinis</name>
    <dbReference type="NCBI Taxonomy" id="154288"/>
    <lineage>
        <taxon>Bacteria</taxon>
        <taxon>Bacillati</taxon>
        <taxon>Bacillota</taxon>
        <taxon>Erysipelotrichia</taxon>
        <taxon>Erysipelotrichales</taxon>
        <taxon>Turicibacteraceae</taxon>
        <taxon>Turicibacter</taxon>
    </lineage>
</organism>
<accession>A0A9X5APN2</accession>
<gene>
    <name evidence="1" type="ORF">GMA92_09770</name>
</gene>
<comment type="caution">
    <text evidence="1">The sequence shown here is derived from an EMBL/GenBank/DDBJ whole genome shotgun (WGS) entry which is preliminary data.</text>
</comment>
<reference evidence="1 2" key="1">
    <citation type="journal article" date="2019" name="Nat. Med.">
        <title>A library of human gut bacterial isolates paired with longitudinal multiomics data enables mechanistic microbiome research.</title>
        <authorList>
            <person name="Poyet M."/>
            <person name="Groussin M."/>
            <person name="Gibbons S.M."/>
            <person name="Avila-Pacheco J."/>
            <person name="Jiang X."/>
            <person name="Kearney S.M."/>
            <person name="Perrotta A.R."/>
            <person name="Berdy B."/>
            <person name="Zhao S."/>
            <person name="Lieberman T.D."/>
            <person name="Swanson P.K."/>
            <person name="Smith M."/>
            <person name="Roesemann S."/>
            <person name="Alexander J.E."/>
            <person name="Rich S.A."/>
            <person name="Livny J."/>
            <person name="Vlamakis H."/>
            <person name="Clish C."/>
            <person name="Bullock K."/>
            <person name="Deik A."/>
            <person name="Scott J."/>
            <person name="Pierce K.A."/>
            <person name="Xavier R.J."/>
            <person name="Alm E.J."/>
        </authorList>
    </citation>
    <scope>NUCLEOTIDE SEQUENCE [LARGE SCALE GENOMIC DNA]</scope>
    <source>
        <strain evidence="1 2">BIOML-A198</strain>
    </source>
</reference>
<proteinExistence type="predicted"/>
<dbReference type="Proteomes" id="UP000487649">
    <property type="component" value="Unassembled WGS sequence"/>
</dbReference>
<dbReference type="AlphaFoldDB" id="A0A9X5APN2"/>